<dbReference type="GO" id="GO:0016747">
    <property type="term" value="F:acyltransferase activity, transferring groups other than amino-acyl groups"/>
    <property type="evidence" value="ECO:0007669"/>
    <property type="project" value="InterPro"/>
</dbReference>
<dbReference type="InterPro" id="IPR051531">
    <property type="entry name" value="N-acetyltransferase"/>
</dbReference>
<sequence>MNLTKKIFTNRLILRKAKISDASLAYKNWMYDGEVTKFLRWKAHKNVLESEKVIKNWVDSYKNDDFFQWIIELKELAEPIGTISVISIDKSVNSCHIGYCIGKKFWNMGYTSEAFSAIISFLFSLGFDRIESSHDPNNPYSGKVMEKCGLVYEGRLRKADYNNQGIVDSCVYGILREDFEK</sequence>
<dbReference type="EMBL" id="CACRSW010000015">
    <property type="protein sequence ID" value="VYS96947.1"/>
    <property type="molecule type" value="Genomic_DNA"/>
</dbReference>
<keyword evidence="2" id="KW-0808">Transferase</keyword>
<evidence type="ECO:0000259" key="1">
    <source>
        <dbReference type="PROSITE" id="PS51186"/>
    </source>
</evidence>
<name>A0A6N2STT5_9FIRM</name>
<dbReference type="Pfam" id="PF13302">
    <property type="entry name" value="Acetyltransf_3"/>
    <property type="match status" value="1"/>
</dbReference>
<feature type="domain" description="N-acetyltransferase" evidence="1">
    <location>
        <begin position="12"/>
        <end position="177"/>
    </location>
</feature>
<dbReference type="Gene3D" id="3.40.630.30">
    <property type="match status" value="1"/>
</dbReference>
<dbReference type="AlphaFoldDB" id="A0A6N2STT5"/>
<dbReference type="SUPFAM" id="SSF55729">
    <property type="entry name" value="Acyl-CoA N-acyltransferases (Nat)"/>
    <property type="match status" value="1"/>
</dbReference>
<dbReference type="InterPro" id="IPR000182">
    <property type="entry name" value="GNAT_dom"/>
</dbReference>
<gene>
    <name evidence="2" type="ORF">AVLFYP127_01914</name>
</gene>
<dbReference type="RefSeq" id="WP_156328937.1">
    <property type="nucleotide sequence ID" value="NZ_CACRSW010000015.1"/>
</dbReference>
<accession>A0A6N2STT5</accession>
<reference evidence="2" key="1">
    <citation type="submission" date="2019-11" db="EMBL/GenBank/DDBJ databases">
        <authorList>
            <person name="Feng L."/>
        </authorList>
    </citation>
    <scope>NUCLEOTIDE SEQUENCE</scope>
    <source>
        <strain evidence="2">AvaginalisLFYP127</strain>
    </source>
</reference>
<protein>
    <submittedName>
        <fullName evidence="2">Ribosomal-protein-S5-alanine N-acetyltransferase</fullName>
    </submittedName>
</protein>
<dbReference type="PROSITE" id="PS51186">
    <property type="entry name" value="GNAT"/>
    <property type="match status" value="1"/>
</dbReference>
<organism evidence="2">
    <name type="scientific">Anaerococcus vaginalis</name>
    <dbReference type="NCBI Taxonomy" id="33037"/>
    <lineage>
        <taxon>Bacteria</taxon>
        <taxon>Bacillati</taxon>
        <taxon>Bacillota</taxon>
        <taxon>Tissierellia</taxon>
        <taxon>Tissierellales</taxon>
        <taxon>Peptoniphilaceae</taxon>
        <taxon>Anaerococcus</taxon>
    </lineage>
</organism>
<dbReference type="InterPro" id="IPR016181">
    <property type="entry name" value="Acyl_CoA_acyltransferase"/>
</dbReference>
<dbReference type="PANTHER" id="PTHR43792">
    <property type="entry name" value="GNAT FAMILY, PUTATIVE (AFU_ORTHOLOGUE AFUA_3G00765)-RELATED-RELATED"/>
    <property type="match status" value="1"/>
</dbReference>
<evidence type="ECO:0000313" key="2">
    <source>
        <dbReference type="EMBL" id="VYS96947.1"/>
    </source>
</evidence>
<dbReference type="PANTHER" id="PTHR43792:SF1">
    <property type="entry name" value="N-ACETYLTRANSFERASE DOMAIN-CONTAINING PROTEIN"/>
    <property type="match status" value="1"/>
</dbReference>
<proteinExistence type="predicted"/>